<proteinExistence type="predicted"/>
<name>A0A3B7MFB8_9CYAN</name>
<dbReference type="AlphaFoldDB" id="A0A3B7MFB8"/>
<dbReference type="InterPro" id="IPR045589">
    <property type="entry name" value="DUF6464"/>
</dbReference>
<dbReference type="EMBL" id="CP032152">
    <property type="protein sequence ID" value="AXY68094.1"/>
    <property type="molecule type" value="Genomic_DNA"/>
</dbReference>
<evidence type="ECO:0000313" key="2">
    <source>
        <dbReference type="Proteomes" id="UP000261812"/>
    </source>
</evidence>
<accession>A0A3B7MFB8</accession>
<dbReference type="Proteomes" id="UP000261812">
    <property type="component" value="Chromosome"/>
</dbReference>
<dbReference type="RefSeq" id="WP_181494569.1">
    <property type="nucleotide sequence ID" value="NZ_CP032152.1"/>
</dbReference>
<dbReference type="KEGG" id="tsq:D3A95_08250"/>
<protein>
    <submittedName>
        <fullName evidence="1">Uncharacterized protein</fullName>
    </submittedName>
</protein>
<dbReference type="Pfam" id="PF20065">
    <property type="entry name" value="DUF6464"/>
    <property type="match status" value="1"/>
</dbReference>
<organism evidence="1 2">
    <name type="scientific">Thermosynechococcus sichuanensis E542</name>
    <dbReference type="NCBI Taxonomy" id="2016101"/>
    <lineage>
        <taxon>Bacteria</taxon>
        <taxon>Bacillati</taxon>
        <taxon>Cyanobacteriota</taxon>
        <taxon>Cyanophyceae</taxon>
        <taxon>Acaryochloridales</taxon>
        <taxon>Thermosynechococcaceae</taxon>
        <taxon>Thermosynechococcus</taxon>
        <taxon>Thermosynechococcus sichuanensis</taxon>
    </lineage>
</organism>
<gene>
    <name evidence="1" type="ORF">D3A95_08250</name>
</gene>
<evidence type="ECO:0000313" key="1">
    <source>
        <dbReference type="EMBL" id="AXY68094.1"/>
    </source>
</evidence>
<keyword evidence="2" id="KW-1185">Reference proteome</keyword>
<reference evidence="2" key="1">
    <citation type="submission" date="2018-09" db="EMBL/GenBank/DDBJ databases">
        <title>Complete genome sequence of thermophilic cyanobacteria strain Thermosynechococcus elongatus PKUAC-SCTE542.</title>
        <authorList>
            <person name="Liang Y."/>
            <person name="Tang J."/>
            <person name="Daroch M."/>
        </authorList>
    </citation>
    <scope>NUCLEOTIDE SEQUENCE [LARGE SCALE GENOMIC DNA]</scope>
    <source>
        <strain evidence="2">E542</strain>
    </source>
</reference>
<sequence>MATPSDLPTELHLINPRRSLGHVYLDWIPQPGCHVDHEGETYTVLERRHRYRFRGGRYQLEKIALYVQHSDTTSDRHLVNGQWVIGDPSCRWNALSPLLRCAVNPQGSCQNCRDYQPREP</sequence>